<dbReference type="AlphaFoldDB" id="A0AA86QJK2"/>
<protein>
    <submittedName>
        <fullName evidence="2">Hypothetical_protein</fullName>
    </submittedName>
</protein>
<reference evidence="2 3" key="2">
    <citation type="submission" date="2024-07" db="EMBL/GenBank/DDBJ databases">
        <authorList>
            <person name="Akdeniz Z."/>
        </authorList>
    </citation>
    <scope>NUCLEOTIDE SEQUENCE [LARGE SCALE GENOMIC DNA]</scope>
</reference>
<comment type="caution">
    <text evidence="1">The sequence shown here is derived from an EMBL/GenBank/DDBJ whole genome shotgun (WGS) entry which is preliminary data.</text>
</comment>
<gene>
    <name evidence="2" type="ORF">HINF_LOCUS31632</name>
    <name evidence="1" type="ORF">HINF_LOCUS47128</name>
</gene>
<accession>A0AA86QJK2</accession>
<evidence type="ECO:0000313" key="3">
    <source>
        <dbReference type="Proteomes" id="UP001642409"/>
    </source>
</evidence>
<keyword evidence="3" id="KW-1185">Reference proteome</keyword>
<dbReference type="Proteomes" id="UP001642409">
    <property type="component" value="Unassembled WGS sequence"/>
</dbReference>
<evidence type="ECO:0000313" key="1">
    <source>
        <dbReference type="EMBL" id="CAI9959483.1"/>
    </source>
</evidence>
<reference evidence="1" key="1">
    <citation type="submission" date="2023-06" db="EMBL/GenBank/DDBJ databases">
        <authorList>
            <person name="Kurt Z."/>
        </authorList>
    </citation>
    <scope>NUCLEOTIDE SEQUENCE</scope>
</reference>
<organism evidence="1">
    <name type="scientific">Hexamita inflata</name>
    <dbReference type="NCBI Taxonomy" id="28002"/>
    <lineage>
        <taxon>Eukaryota</taxon>
        <taxon>Metamonada</taxon>
        <taxon>Diplomonadida</taxon>
        <taxon>Hexamitidae</taxon>
        <taxon>Hexamitinae</taxon>
        <taxon>Hexamita</taxon>
    </lineage>
</organism>
<sequence>MFKQCCVAQANSPTFAQSGVIDAKQINTDIITTSGRGMRYSTFNFGENVLQTLGIFKDPYPEVDGYMIGDSKIEEFPSMECIDGQYFDKENIYQDEELQIPSSVYPVPLLERFIVKISFEENYIIFKIKVNNETVFVPVDLKIPSTSLMFPNNNDVIFRLFEKAICKLSQTNLRKHSNISNIGEAFVNEQNISIIFYKNCSKLSFISQASQNLTIISTQPLMKVVRFAGLKYDFDKDFIDDLLTIDNETTYLAQLEVVTSLLEVQTKLSSKLNMLFVSSKQSISAIRPSLIKQQNGIELFDYSTTTDYLEMLKISGFAVEPKNDLNIDLLCKIFANFYATKLELDLIKQLQEQIRAAEFKYISQVQMSPRRMALSPRDMAKIERVLYENLYSENLLFAQLVKNGEIHVIDLEMKSITNEVSTQFLERLLTYNLLLVTPQTEQVHLFNKSLLVHDFIKFHSYQIDGNQINDIFLFAYGAQLLSEKEIQSNGFRILFLDGAGTLKCQEQNINMILEDPAVVIVFGNGLIQVECNGDVMIVE</sequence>
<dbReference type="EMBL" id="CAXDID020000106">
    <property type="protein sequence ID" value="CAL6028075.1"/>
    <property type="molecule type" value="Genomic_DNA"/>
</dbReference>
<proteinExistence type="predicted"/>
<evidence type="ECO:0000313" key="2">
    <source>
        <dbReference type="EMBL" id="CAL6028075.1"/>
    </source>
</evidence>
<name>A0AA86QJK2_9EUKA</name>
<dbReference type="EMBL" id="CATOUU010000918">
    <property type="protein sequence ID" value="CAI9959483.1"/>
    <property type="molecule type" value="Genomic_DNA"/>
</dbReference>